<feature type="compositionally biased region" description="Basic and acidic residues" evidence="1">
    <location>
        <begin position="232"/>
        <end position="241"/>
    </location>
</feature>
<dbReference type="AlphaFoldDB" id="A0AAV6XSB9"/>
<accession>A0AAV6XSB9</accession>
<dbReference type="InterPro" id="IPR052147">
    <property type="entry name" value="PP2-like/Lectin"/>
</dbReference>
<dbReference type="GO" id="GO:0032299">
    <property type="term" value="C:ribonuclease H2 complex"/>
    <property type="evidence" value="ECO:0007669"/>
    <property type="project" value="InterPro"/>
</dbReference>
<dbReference type="CDD" id="cd09271">
    <property type="entry name" value="RNase_H2-C"/>
    <property type="match status" value="1"/>
</dbReference>
<organism evidence="2 3">
    <name type="scientific">Buddleja alternifolia</name>
    <dbReference type="NCBI Taxonomy" id="168488"/>
    <lineage>
        <taxon>Eukaryota</taxon>
        <taxon>Viridiplantae</taxon>
        <taxon>Streptophyta</taxon>
        <taxon>Embryophyta</taxon>
        <taxon>Tracheophyta</taxon>
        <taxon>Spermatophyta</taxon>
        <taxon>Magnoliopsida</taxon>
        <taxon>eudicotyledons</taxon>
        <taxon>Gunneridae</taxon>
        <taxon>Pentapetalae</taxon>
        <taxon>asterids</taxon>
        <taxon>lamiids</taxon>
        <taxon>Lamiales</taxon>
        <taxon>Scrophulariaceae</taxon>
        <taxon>Buddlejeae</taxon>
        <taxon>Buddleja</taxon>
    </lineage>
</organism>
<dbReference type="InterPro" id="IPR025886">
    <property type="entry name" value="PP2-like"/>
</dbReference>
<evidence type="ECO:0000313" key="3">
    <source>
        <dbReference type="Proteomes" id="UP000826271"/>
    </source>
</evidence>
<dbReference type="Gene3D" id="2.40.128.680">
    <property type="match status" value="1"/>
</dbReference>
<dbReference type="EMBL" id="WHWC01000003">
    <property type="protein sequence ID" value="KAG8385123.1"/>
    <property type="molecule type" value="Genomic_DNA"/>
</dbReference>
<name>A0AAV6XSB9_9LAMI</name>
<protein>
    <recommendedName>
        <fullName evidence="4">Protein PHLOEM PROTEIN 2-LIKE A1</fullName>
    </recommendedName>
</protein>
<evidence type="ECO:0000256" key="1">
    <source>
        <dbReference type="SAM" id="MobiDB-lite"/>
    </source>
</evidence>
<proteinExistence type="predicted"/>
<dbReference type="InterPro" id="IPR013924">
    <property type="entry name" value="RNase_H2_suC"/>
</dbReference>
<dbReference type="GO" id="GO:0030246">
    <property type="term" value="F:carbohydrate binding"/>
    <property type="evidence" value="ECO:0007669"/>
    <property type="project" value="InterPro"/>
</dbReference>
<reference evidence="2" key="1">
    <citation type="submission" date="2019-10" db="EMBL/GenBank/DDBJ databases">
        <authorList>
            <person name="Zhang R."/>
            <person name="Pan Y."/>
            <person name="Wang J."/>
            <person name="Ma R."/>
            <person name="Yu S."/>
        </authorList>
    </citation>
    <scope>NUCLEOTIDE SEQUENCE</scope>
    <source>
        <strain evidence="2">LA-IB0</strain>
        <tissue evidence="2">Leaf</tissue>
    </source>
</reference>
<dbReference type="PANTHER" id="PTHR48478:SF1">
    <property type="entry name" value="LECTIN-LIKE"/>
    <property type="match status" value="1"/>
</dbReference>
<feature type="compositionally biased region" description="Basic and acidic residues" evidence="1">
    <location>
        <begin position="183"/>
        <end position="197"/>
    </location>
</feature>
<keyword evidence="3" id="KW-1185">Reference proteome</keyword>
<dbReference type="PANTHER" id="PTHR48478">
    <property type="entry name" value="LECTIN-LIKE"/>
    <property type="match status" value="1"/>
</dbReference>
<sequence>MDGGDEGSSLSATVDLSAAVVELTGKVHQLPCCIKYDGPTSVSHYFKPKLTGRNGGGWAKSGGSILQRKEITWHHCFILGKKSSDKKINTENSNCWETNATFQNVTVWNHDAMPSKDDAFLRAFHWFTVSKTILKKHTRLINYTLQHIKMLKLSFAQESDSDSFFYIMGAGLSQDNAPQPNEEESRNDTSQSRKNDAKPNQTITQVPSPHTRSSKNDAKPNQTITQVPLPHNNEDILKHADSPIDRSSTKKLLEQLYSGVFLNGKRKKYWVEKESNRNCFILFARDLLITWAEDNRFWHWPLLNESSDESLAVAELLNVCWLEVHGRFEIAHLSPGTLYEVVFVVQLKDSAYGWEVPVNLRLTLPDGSRQEQKQNLMAKPRGQWIEIPAGEFKASTDKAGEMEFSLYEYEGGKWKRGLLIKEVSIRPKA</sequence>
<evidence type="ECO:0000313" key="2">
    <source>
        <dbReference type="EMBL" id="KAG8385123.1"/>
    </source>
</evidence>
<dbReference type="Proteomes" id="UP000826271">
    <property type="component" value="Unassembled WGS sequence"/>
</dbReference>
<dbReference type="GO" id="GO:0006401">
    <property type="term" value="P:RNA catabolic process"/>
    <property type="evidence" value="ECO:0007669"/>
    <property type="project" value="InterPro"/>
</dbReference>
<evidence type="ECO:0008006" key="4">
    <source>
        <dbReference type="Google" id="ProtNLM"/>
    </source>
</evidence>
<comment type="caution">
    <text evidence="2">The sequence shown here is derived from an EMBL/GenBank/DDBJ whole genome shotgun (WGS) entry which is preliminary data.</text>
</comment>
<gene>
    <name evidence="2" type="ORF">BUALT_Bualt03G0009000</name>
</gene>
<feature type="region of interest" description="Disordered" evidence="1">
    <location>
        <begin position="173"/>
        <end position="241"/>
    </location>
</feature>
<dbReference type="Pfam" id="PF14299">
    <property type="entry name" value="PP2"/>
    <property type="match status" value="1"/>
</dbReference>
<dbReference type="Pfam" id="PF08615">
    <property type="entry name" value="RNase_H2_suC"/>
    <property type="match status" value="2"/>
</dbReference>
<feature type="compositionally biased region" description="Polar residues" evidence="1">
    <location>
        <begin position="198"/>
        <end position="211"/>
    </location>
</feature>